<keyword evidence="2 4" id="KW-0413">Isomerase</keyword>
<evidence type="ECO:0000256" key="1">
    <source>
        <dbReference type="ARBA" id="ARBA00008754"/>
    </source>
</evidence>
<evidence type="ECO:0000313" key="4">
    <source>
        <dbReference type="EMBL" id="GGZ14617.1"/>
    </source>
</evidence>
<dbReference type="SUPFAM" id="SSF89623">
    <property type="entry name" value="Ribose/Galactose isomerase RpiB/AlsB"/>
    <property type="match status" value="1"/>
</dbReference>
<dbReference type="NCBIfam" id="TIGR00689">
    <property type="entry name" value="rpiB_lacA_lacB"/>
    <property type="match status" value="1"/>
</dbReference>
<dbReference type="Gene3D" id="3.40.1400.10">
    <property type="entry name" value="Sugar-phosphate isomerase, RpiB/LacA/LacB"/>
    <property type="match status" value="1"/>
</dbReference>
<evidence type="ECO:0000313" key="5">
    <source>
        <dbReference type="Proteomes" id="UP000619457"/>
    </source>
</evidence>
<protein>
    <submittedName>
        <fullName evidence="4">Ribose-5-phosphate isomerase</fullName>
    </submittedName>
</protein>
<gene>
    <name evidence="4" type="primary">rpiB</name>
    <name evidence="4" type="ORF">GCM10007049_03140</name>
</gene>
<reference evidence="4" key="2">
    <citation type="submission" date="2020-09" db="EMBL/GenBank/DDBJ databases">
        <authorList>
            <person name="Sun Q."/>
            <person name="Kim S."/>
        </authorList>
    </citation>
    <scope>NUCLEOTIDE SEQUENCE</scope>
    <source>
        <strain evidence="4">KCTC 12368</strain>
    </source>
</reference>
<dbReference type="Pfam" id="PF02502">
    <property type="entry name" value="LacAB_rpiB"/>
    <property type="match status" value="1"/>
</dbReference>
<organism evidence="4 5">
    <name type="scientific">Echinicola pacifica</name>
    <dbReference type="NCBI Taxonomy" id="346377"/>
    <lineage>
        <taxon>Bacteria</taxon>
        <taxon>Pseudomonadati</taxon>
        <taxon>Bacteroidota</taxon>
        <taxon>Cytophagia</taxon>
        <taxon>Cytophagales</taxon>
        <taxon>Cyclobacteriaceae</taxon>
        <taxon>Echinicola</taxon>
    </lineage>
</organism>
<dbReference type="Proteomes" id="UP000619457">
    <property type="component" value="Unassembled WGS sequence"/>
</dbReference>
<dbReference type="PIRSF" id="PIRSF005384">
    <property type="entry name" value="RpiB_LacA_B"/>
    <property type="match status" value="1"/>
</dbReference>
<feature type="active site" description="Proton donor" evidence="3">
    <location>
        <position position="123"/>
    </location>
</feature>
<dbReference type="InterPro" id="IPR003500">
    <property type="entry name" value="RpiB_LacA_LacB"/>
</dbReference>
<evidence type="ECO:0000256" key="3">
    <source>
        <dbReference type="PIRSR" id="PIRSR005384-1"/>
    </source>
</evidence>
<reference evidence="4" key="1">
    <citation type="journal article" date="2014" name="Int. J. Syst. Evol. Microbiol.">
        <title>Complete genome sequence of Corynebacterium casei LMG S-19264T (=DSM 44701T), isolated from a smear-ripened cheese.</title>
        <authorList>
            <consortium name="US DOE Joint Genome Institute (JGI-PGF)"/>
            <person name="Walter F."/>
            <person name="Albersmeier A."/>
            <person name="Kalinowski J."/>
            <person name="Ruckert C."/>
        </authorList>
    </citation>
    <scope>NUCLEOTIDE SEQUENCE</scope>
    <source>
        <strain evidence="4">KCTC 12368</strain>
    </source>
</reference>
<feature type="active site" description="Proton acceptor" evidence="3">
    <location>
        <position position="90"/>
    </location>
</feature>
<dbReference type="InterPro" id="IPR051812">
    <property type="entry name" value="SPI_LacAB/RpiB"/>
</dbReference>
<dbReference type="InterPro" id="IPR036569">
    <property type="entry name" value="RpiB_LacA_LacB_sf"/>
</dbReference>
<dbReference type="PANTHER" id="PTHR43732:SF1">
    <property type="entry name" value="RIBOSE 5-PHOSPHATE ISOMERASE"/>
    <property type="match status" value="1"/>
</dbReference>
<dbReference type="GO" id="GO:0016861">
    <property type="term" value="F:intramolecular oxidoreductase activity, interconverting aldoses and ketoses"/>
    <property type="evidence" value="ECO:0007669"/>
    <property type="project" value="UniProtKB-ARBA"/>
</dbReference>
<dbReference type="AlphaFoldDB" id="A0A918UJQ5"/>
<dbReference type="GO" id="GO:0005975">
    <property type="term" value="P:carbohydrate metabolic process"/>
    <property type="evidence" value="ECO:0007669"/>
    <property type="project" value="InterPro"/>
</dbReference>
<comment type="caution">
    <text evidence="4">The sequence shown here is derived from an EMBL/GenBank/DDBJ whole genome shotgun (WGS) entry which is preliminary data.</text>
</comment>
<comment type="similarity">
    <text evidence="1">Belongs to the LacAB/RpiB family.</text>
</comment>
<dbReference type="PANTHER" id="PTHR43732">
    <property type="entry name" value="RIBOSE 5-PHOSPHATE ISOMERASE-RELATED"/>
    <property type="match status" value="1"/>
</dbReference>
<proteinExistence type="inferred from homology"/>
<keyword evidence="5" id="KW-1185">Reference proteome</keyword>
<sequence>MHNFEPKAGFIVNYENTPTKNSRDMKVGIAADHGGFDQKQEIFDYLTEKGYEVTDFGAHEFDECDDYPDRVKPLALALVSGEVDKGIAICGSGVGVTVAANKVPGVRAALITEAYSAHQGVEHDNMNLMCLGGRVIGGVLIKELVEIFLTAEYVEKERFQRRLRKVEALEREFRK</sequence>
<accession>A0A918UJQ5</accession>
<name>A0A918UJQ5_9BACT</name>
<evidence type="ECO:0000256" key="2">
    <source>
        <dbReference type="ARBA" id="ARBA00023235"/>
    </source>
</evidence>
<dbReference type="NCBIfam" id="NF004051">
    <property type="entry name" value="PRK05571.1"/>
    <property type="match status" value="1"/>
</dbReference>
<dbReference type="EMBL" id="BMWX01000001">
    <property type="protein sequence ID" value="GGZ14617.1"/>
    <property type="molecule type" value="Genomic_DNA"/>
</dbReference>